<dbReference type="PANTHER" id="PTHR33393">
    <property type="entry name" value="POLYGLUTAMINE SYNTHESIS ACCESSORY PROTEIN RV0574C-RELATED"/>
    <property type="match status" value="1"/>
</dbReference>
<protein>
    <submittedName>
        <fullName evidence="5">CapA family protein</fullName>
    </submittedName>
</protein>
<dbReference type="PANTHER" id="PTHR33393:SF13">
    <property type="entry name" value="PGA BIOSYNTHESIS PROTEIN CAPA"/>
    <property type="match status" value="1"/>
</dbReference>
<evidence type="ECO:0000256" key="3">
    <source>
        <dbReference type="SAM" id="Phobius"/>
    </source>
</evidence>
<dbReference type="SMART" id="SM00854">
    <property type="entry name" value="PGA_cap"/>
    <property type="match status" value="1"/>
</dbReference>
<gene>
    <name evidence="5" type="ORF">EBO34_13655</name>
</gene>
<dbReference type="SUPFAM" id="SSF56300">
    <property type="entry name" value="Metallo-dependent phosphatases"/>
    <property type="match status" value="1"/>
</dbReference>
<dbReference type="CDD" id="cd07381">
    <property type="entry name" value="MPP_CapA"/>
    <property type="match status" value="1"/>
</dbReference>
<keyword evidence="3" id="KW-0812">Transmembrane</keyword>
<feature type="compositionally biased region" description="Acidic residues" evidence="2">
    <location>
        <begin position="192"/>
        <end position="206"/>
    </location>
</feature>
<evidence type="ECO:0000256" key="1">
    <source>
        <dbReference type="ARBA" id="ARBA00005662"/>
    </source>
</evidence>
<dbReference type="InterPro" id="IPR019079">
    <property type="entry name" value="Capsule_synth_CapA"/>
</dbReference>
<keyword evidence="3" id="KW-1133">Transmembrane helix</keyword>
<dbReference type="InterPro" id="IPR052169">
    <property type="entry name" value="CW_Biosynth-Accessory"/>
</dbReference>
<feature type="domain" description="Capsule synthesis protein CapA" evidence="4">
    <location>
        <begin position="59"/>
        <end position="368"/>
    </location>
</feature>
<keyword evidence="6" id="KW-1185">Reference proteome</keyword>
<dbReference type="Gene3D" id="3.60.21.10">
    <property type="match status" value="1"/>
</dbReference>
<dbReference type="RefSeq" id="WP_122899473.1">
    <property type="nucleotide sequence ID" value="NZ_RHIB01000002.1"/>
</dbReference>
<dbReference type="Proteomes" id="UP000278746">
    <property type="component" value="Unassembled WGS sequence"/>
</dbReference>
<reference evidence="5 6" key="1">
    <citation type="submission" date="2018-10" db="EMBL/GenBank/DDBJ databases">
        <title>Bacillus Keqinensis sp. nov., a moderately halophilic bacterium isolated from a saline-alkaline lake.</title>
        <authorList>
            <person name="Wang H."/>
        </authorList>
    </citation>
    <scope>NUCLEOTIDE SEQUENCE [LARGE SCALE GENOMIC DNA]</scope>
    <source>
        <strain evidence="5 6">KQ-3</strain>
    </source>
</reference>
<comment type="caution">
    <text evidence="5">The sequence shown here is derived from an EMBL/GenBank/DDBJ whole genome shotgun (WGS) entry which is preliminary data.</text>
</comment>
<dbReference type="Pfam" id="PF09587">
    <property type="entry name" value="PGA_cap"/>
    <property type="match status" value="2"/>
</dbReference>
<dbReference type="OrthoDB" id="9810906at2"/>
<comment type="similarity">
    <text evidence="1">Belongs to the CapA family.</text>
</comment>
<evidence type="ECO:0000313" key="5">
    <source>
        <dbReference type="EMBL" id="RNA67753.1"/>
    </source>
</evidence>
<proteinExistence type="inferred from homology"/>
<sequence length="455" mass="51878">MKKQNLKDRMRAWTQRHEKKALPHSLIALAIVLTIILTQPIWNGAPIPEDTRPDNVEHRISMVGDIMMGRHVQDAAEQSGEGMDRVFRYVTPYFQESDYVTGNLESPIIADHEEETKNMIEDFEFHKEIHLYAPVSAVDALVSAGFDSVSLANNHTMDYRELSFQETVRHMKGSGIEMVGIGHRLGDPQEFGQEEEEEEWFEEEPAQETPSSTQDEDIENEELDAARISYHDLDEDTTIAMIGITDVFYQQFAAGHSPGVFITSNVTGTGQAGTELLSRRLREARANADIVMVHIHWGEEYQIYRNRTDHQENLARFMSNNGADVVIGHHSHVLEDVEIIQGTIEEDGQRYRNNTLVMYSLGNFVFDQGWTRTKESVLAQLDLLDDGSSELSFIPMNVLDSAPRETQGLFKGYRDYRIFRTLRASLDDDLWRVDNSRLIIDLDAAGIFERGELVQ</sequence>
<evidence type="ECO:0000259" key="4">
    <source>
        <dbReference type="SMART" id="SM00854"/>
    </source>
</evidence>
<evidence type="ECO:0000313" key="6">
    <source>
        <dbReference type="Proteomes" id="UP000278746"/>
    </source>
</evidence>
<feature type="region of interest" description="Disordered" evidence="2">
    <location>
        <begin position="186"/>
        <end position="218"/>
    </location>
</feature>
<organism evidence="5 6">
    <name type="scientific">Alteribacter keqinensis</name>
    <dbReference type="NCBI Taxonomy" id="2483800"/>
    <lineage>
        <taxon>Bacteria</taxon>
        <taxon>Bacillati</taxon>
        <taxon>Bacillota</taxon>
        <taxon>Bacilli</taxon>
        <taxon>Bacillales</taxon>
        <taxon>Bacillaceae</taxon>
        <taxon>Alteribacter</taxon>
    </lineage>
</organism>
<accession>A0A3M7TTS5</accession>
<evidence type="ECO:0000256" key="2">
    <source>
        <dbReference type="SAM" id="MobiDB-lite"/>
    </source>
</evidence>
<dbReference type="InterPro" id="IPR029052">
    <property type="entry name" value="Metallo-depent_PP-like"/>
</dbReference>
<keyword evidence="3" id="KW-0472">Membrane</keyword>
<feature type="transmembrane region" description="Helical" evidence="3">
    <location>
        <begin position="21"/>
        <end position="42"/>
    </location>
</feature>
<name>A0A3M7TTS5_9BACI</name>
<dbReference type="EMBL" id="RHIB01000002">
    <property type="protein sequence ID" value="RNA67753.1"/>
    <property type="molecule type" value="Genomic_DNA"/>
</dbReference>
<dbReference type="AlphaFoldDB" id="A0A3M7TTS5"/>